<dbReference type="HOGENOM" id="CLU_767586_0_0_1"/>
<keyword evidence="2" id="KW-1185">Reference proteome</keyword>
<name>A0A075B174_ROZAC</name>
<dbReference type="InterPro" id="IPR036028">
    <property type="entry name" value="SH3-like_dom_sf"/>
</dbReference>
<proteinExistence type="predicted"/>
<dbReference type="SUPFAM" id="SSF103657">
    <property type="entry name" value="BAR/IMD domain-like"/>
    <property type="match status" value="1"/>
</dbReference>
<dbReference type="CDD" id="cd00174">
    <property type="entry name" value="SH3"/>
    <property type="match status" value="1"/>
</dbReference>
<dbReference type="AlphaFoldDB" id="A0A075B174"/>
<accession>A0A075B174</accession>
<gene>
    <name evidence="1" type="ORF">O9G_003660</name>
</gene>
<dbReference type="STRING" id="988480.A0A075B174"/>
<dbReference type="EMBL" id="KE560662">
    <property type="protein sequence ID" value="EPZ36088.1"/>
    <property type="molecule type" value="Genomic_DNA"/>
</dbReference>
<dbReference type="OrthoDB" id="4680325at2759"/>
<dbReference type="InterPro" id="IPR027267">
    <property type="entry name" value="AH/BAR_dom_sf"/>
</dbReference>
<dbReference type="Proteomes" id="UP000030755">
    <property type="component" value="Unassembled WGS sequence"/>
</dbReference>
<organism evidence="1 2">
    <name type="scientific">Rozella allomycis (strain CSF55)</name>
    <dbReference type="NCBI Taxonomy" id="988480"/>
    <lineage>
        <taxon>Eukaryota</taxon>
        <taxon>Fungi</taxon>
        <taxon>Fungi incertae sedis</taxon>
        <taxon>Cryptomycota</taxon>
        <taxon>Cryptomycota incertae sedis</taxon>
        <taxon>Rozella</taxon>
    </lineage>
</organism>
<evidence type="ECO:0000313" key="1">
    <source>
        <dbReference type="EMBL" id="EPZ36088.1"/>
    </source>
</evidence>
<sequence length="361" mass="40819">MTSSIKRVSTKVDVDRKDEVPGSRMGVFLRFEIRNTLAKYQQLIRDIENYKNSVSYLIETSNNLITSLNELSHCGGIGSSNAIAFQSCANVIERNMKLDKNIVNVLTKDVELPLTKNLDSHTQTILDSEKRNGEILRKLSDEIKSLNKKCDKAAKKKSLNYPAMVKELSFKEGELERSKNVYYNEGVDEERRNASFILQKISVFLKHQAKVFSEKESNMLNEIEGIINAVYAPDASIPLPKNLMDNIMSYVPSRPISIKFESEKSLNDKNLIINSESPSISTGKVNGLLDANIHANEGGRFATSDNLTNQNPLDNTIVIYDFVSRRPREMTIKKRVEKNWLFAENEKGETGWVPKNHVGSI</sequence>
<protein>
    <recommendedName>
        <fullName evidence="3">SH3 domain-containing protein</fullName>
    </recommendedName>
</protein>
<dbReference type="SUPFAM" id="SSF50044">
    <property type="entry name" value="SH3-domain"/>
    <property type="match status" value="1"/>
</dbReference>
<dbReference type="Gene3D" id="1.20.1270.60">
    <property type="entry name" value="Arfaptin homology (AH) domain/BAR domain"/>
    <property type="match status" value="1"/>
</dbReference>
<reference evidence="1 2" key="1">
    <citation type="journal article" date="2013" name="Curr. Biol.">
        <title>Shared signatures of parasitism and phylogenomics unite Cryptomycota and microsporidia.</title>
        <authorList>
            <person name="James T.Y."/>
            <person name="Pelin A."/>
            <person name="Bonen L."/>
            <person name="Ahrendt S."/>
            <person name="Sain D."/>
            <person name="Corradi N."/>
            <person name="Stajich J.E."/>
        </authorList>
    </citation>
    <scope>NUCLEOTIDE SEQUENCE [LARGE SCALE GENOMIC DNA]</scope>
    <source>
        <strain evidence="1 2">CSF55</strain>
    </source>
</reference>
<evidence type="ECO:0008006" key="3">
    <source>
        <dbReference type="Google" id="ProtNLM"/>
    </source>
</evidence>
<evidence type="ECO:0000313" key="2">
    <source>
        <dbReference type="Proteomes" id="UP000030755"/>
    </source>
</evidence>